<evidence type="ECO:0000256" key="1">
    <source>
        <dbReference type="ARBA" id="ARBA00022801"/>
    </source>
</evidence>
<dbReference type="SUPFAM" id="SSF51556">
    <property type="entry name" value="Metallo-dependent hydrolases"/>
    <property type="match status" value="1"/>
</dbReference>
<dbReference type="SUPFAM" id="SSF51338">
    <property type="entry name" value="Composite domain of metallo-dependent hydrolases"/>
    <property type="match status" value="1"/>
</dbReference>
<organism evidence="3 4">
    <name type="scientific">Lentzea fradiae</name>
    <dbReference type="NCBI Taxonomy" id="200378"/>
    <lineage>
        <taxon>Bacteria</taxon>
        <taxon>Bacillati</taxon>
        <taxon>Actinomycetota</taxon>
        <taxon>Actinomycetes</taxon>
        <taxon>Pseudonocardiales</taxon>
        <taxon>Pseudonocardiaceae</taxon>
        <taxon>Lentzea</taxon>
    </lineage>
</organism>
<reference evidence="4" key="1">
    <citation type="submission" date="2016-10" db="EMBL/GenBank/DDBJ databases">
        <authorList>
            <person name="Varghese N."/>
            <person name="Submissions S."/>
        </authorList>
    </citation>
    <scope>NUCLEOTIDE SEQUENCE [LARGE SCALE GENOMIC DNA]</scope>
    <source>
        <strain evidence="4">CGMCC 4.3506</strain>
    </source>
</reference>
<dbReference type="PANTHER" id="PTHR43794:SF11">
    <property type="entry name" value="AMIDOHYDROLASE-RELATED DOMAIN-CONTAINING PROTEIN"/>
    <property type="match status" value="1"/>
</dbReference>
<dbReference type="EMBL" id="FNCC01000009">
    <property type="protein sequence ID" value="SDG55441.1"/>
    <property type="molecule type" value="Genomic_DNA"/>
</dbReference>
<keyword evidence="4" id="KW-1185">Reference proteome</keyword>
<dbReference type="Gene3D" id="3.20.20.140">
    <property type="entry name" value="Metal-dependent hydrolases"/>
    <property type="match status" value="1"/>
</dbReference>
<dbReference type="AlphaFoldDB" id="A0A1G7V7G1"/>
<evidence type="ECO:0000313" key="4">
    <source>
        <dbReference type="Proteomes" id="UP000199623"/>
    </source>
</evidence>
<name>A0A1G7V7G1_9PSEU</name>
<dbReference type="Proteomes" id="UP000199623">
    <property type="component" value="Unassembled WGS sequence"/>
</dbReference>
<dbReference type="OrthoDB" id="3189065at2"/>
<dbReference type="InterPro" id="IPR050287">
    <property type="entry name" value="MTA/SAH_deaminase"/>
</dbReference>
<dbReference type="Gene3D" id="2.30.40.10">
    <property type="entry name" value="Urease, subunit C, domain 1"/>
    <property type="match status" value="1"/>
</dbReference>
<proteinExistence type="predicted"/>
<sequence length="478" mass="52242">MVGERRPVVLRNGTVLTMDGQHSVLTGHDVLVVGDKIAAIGVGLEVPEGTEEVDAANGIVMPGMIDTHRHMWQTAMRGYGADWTLTQYFVWYYLEWGKVFRPEDIHAGNLLAAAEAIDAGVTTTVDWSHGLQTTDHADAAVDALRAVPGRFVLAYGNIQDAPASWTAKPELRDFVNRRFSGDDDMLGLQLAFDVTGDPEFPEKPAFEVARELGVPVTTHAGVWGATNDDGIRLMHEHGFMTPQSIYVHAATLSADSYHRIAATGGSISVSTESEQSAGQGYPPTWAIREHGIPVSLSMDTSVWWSGDLFSAMRTTLGADRAREHMAAHAKNDTVTHSSLRAEHVVDWATMGGARALGRDSDLGSIEVGKKADIVLLRNEDSPVSFPILNPYGHVAFQAQRSDVDTVVVDGRIVKRDHRLVGVDLKAIRSEVERTIDHLKGQLGEEAWQKGMNPDIPESKVLDNPYTYTDYRGDTRTSV</sequence>
<gene>
    <name evidence="3" type="ORF">SAMN05216553_10943</name>
</gene>
<dbReference type="InterPro" id="IPR011059">
    <property type="entry name" value="Metal-dep_hydrolase_composite"/>
</dbReference>
<dbReference type="InterPro" id="IPR006680">
    <property type="entry name" value="Amidohydro-rel"/>
</dbReference>
<dbReference type="STRING" id="200378.SAMN05216553_10943"/>
<dbReference type="PANTHER" id="PTHR43794">
    <property type="entry name" value="AMINOHYDROLASE SSNA-RELATED"/>
    <property type="match status" value="1"/>
</dbReference>
<dbReference type="RefSeq" id="WP_090051701.1">
    <property type="nucleotide sequence ID" value="NZ_FNCC01000009.1"/>
</dbReference>
<dbReference type="Pfam" id="PF01979">
    <property type="entry name" value="Amidohydro_1"/>
    <property type="match status" value="1"/>
</dbReference>
<dbReference type="NCBIfam" id="NF006056">
    <property type="entry name" value="PRK08204.1"/>
    <property type="match status" value="1"/>
</dbReference>
<dbReference type="GO" id="GO:0016810">
    <property type="term" value="F:hydrolase activity, acting on carbon-nitrogen (but not peptide) bonds"/>
    <property type="evidence" value="ECO:0007669"/>
    <property type="project" value="InterPro"/>
</dbReference>
<evidence type="ECO:0000313" key="3">
    <source>
        <dbReference type="EMBL" id="SDG55441.1"/>
    </source>
</evidence>
<evidence type="ECO:0000259" key="2">
    <source>
        <dbReference type="Pfam" id="PF01979"/>
    </source>
</evidence>
<keyword evidence="1" id="KW-0378">Hydrolase</keyword>
<protein>
    <submittedName>
        <fullName evidence="3">Cytosine/adenosine deaminase</fullName>
    </submittedName>
</protein>
<dbReference type="InterPro" id="IPR032466">
    <property type="entry name" value="Metal_Hydrolase"/>
</dbReference>
<feature type="domain" description="Amidohydrolase-related" evidence="2">
    <location>
        <begin position="59"/>
        <end position="413"/>
    </location>
</feature>
<accession>A0A1G7V7G1</accession>